<keyword evidence="2" id="KW-1185">Reference proteome</keyword>
<accession>A0ACC7NVC9</accession>
<evidence type="ECO:0000313" key="2">
    <source>
        <dbReference type="Proteomes" id="UP001631969"/>
    </source>
</evidence>
<name>A0ACC7NVC9_9BACL</name>
<dbReference type="Proteomes" id="UP001631969">
    <property type="component" value="Unassembled WGS sequence"/>
</dbReference>
<reference evidence="1" key="1">
    <citation type="submission" date="2024-12" db="EMBL/GenBank/DDBJ databases">
        <authorList>
            <person name="Wu N."/>
        </authorList>
    </citation>
    <scope>NUCLEOTIDE SEQUENCE</scope>
    <source>
        <strain evidence="1">P15</strain>
    </source>
</reference>
<gene>
    <name evidence="1" type="ORF">ACI1P1_01850</name>
</gene>
<evidence type="ECO:0000313" key="1">
    <source>
        <dbReference type="EMBL" id="MFM9327032.1"/>
    </source>
</evidence>
<organism evidence="1 2">
    <name type="scientific">Paenibacillus mesotrionivorans</name>
    <dbReference type="NCBI Taxonomy" id="3160968"/>
    <lineage>
        <taxon>Bacteria</taxon>
        <taxon>Bacillati</taxon>
        <taxon>Bacillota</taxon>
        <taxon>Bacilli</taxon>
        <taxon>Bacillales</taxon>
        <taxon>Paenibacillaceae</taxon>
        <taxon>Paenibacillus</taxon>
    </lineage>
</organism>
<protein>
    <submittedName>
        <fullName evidence="1">Competence/damage-inducible protein A</fullName>
    </submittedName>
</protein>
<dbReference type="EMBL" id="JBJURJ010000001">
    <property type="protein sequence ID" value="MFM9327032.1"/>
    <property type="molecule type" value="Genomic_DNA"/>
</dbReference>
<comment type="caution">
    <text evidence="1">The sequence shown here is derived from an EMBL/GenBank/DDBJ whole genome shotgun (WGS) entry which is preliminary data.</text>
</comment>
<proteinExistence type="predicted"/>
<sequence>MKAEIIAVGTELLLGQIVNTNAQFLAAECASIGIDTYFQTVVGDNEQRLVEALDIASKRADLVICTGGLGPTQDDLTKDVLGRYLTKALILHEPSMERIRSFFEARGVHMVESNARQALMLEGSDPLPNDTGHAVGVALEAEGCRYMLLPGPPKEMKPMFTGYGKPWLLKAMGEERPLYSRMLKFAGIGESTLEHELLDLIERQQDPTIAPYAKEGEVTIRLATKASSKEEADGKLQPVEDAICQRVGQYLYAREDIGIEEAVLRLLKERGETLVTAESCTGGLLSDLLTGLPGSSAAFKGGIVSYSNGLKHKLLEIPMEVLEGEGAPGAVSDRTAELMAANLRSSLDADYALSVTGVAGPDSSEGKPPGLVYIGLAKRDGPVEVTKNRLGGSREIVKLRAAKQALYMLWRQLVSQG</sequence>